<feature type="region of interest" description="Disordered" evidence="1">
    <location>
        <begin position="1063"/>
        <end position="1128"/>
    </location>
</feature>
<dbReference type="HOGENOM" id="CLU_301732_0_0_1"/>
<dbReference type="Proteomes" id="UP000001593">
    <property type="component" value="Unassembled WGS sequence"/>
</dbReference>
<dbReference type="EMBL" id="DS469515">
    <property type="protein sequence ID" value="EDO48210.1"/>
    <property type="molecule type" value="Genomic_DNA"/>
</dbReference>
<dbReference type="GO" id="GO:0005891">
    <property type="term" value="C:voltage-gated calcium channel complex"/>
    <property type="evidence" value="ECO:0000318"/>
    <property type="project" value="GO_Central"/>
</dbReference>
<evidence type="ECO:0000259" key="4">
    <source>
        <dbReference type="PROSITE" id="PS50234"/>
    </source>
</evidence>
<dbReference type="SUPFAM" id="SSF53300">
    <property type="entry name" value="vWA-like"/>
    <property type="match status" value="1"/>
</dbReference>
<dbReference type="AlphaFoldDB" id="A7RKA1"/>
<protein>
    <recommendedName>
        <fullName evidence="4">VWFA domain-containing protein</fullName>
    </recommendedName>
</protein>
<keyword evidence="2" id="KW-0472">Membrane</keyword>
<dbReference type="InterPro" id="IPR036465">
    <property type="entry name" value="vWFA_dom_sf"/>
</dbReference>
<dbReference type="PROSITE" id="PS50234">
    <property type="entry name" value="VWFA"/>
    <property type="match status" value="1"/>
</dbReference>
<feature type="chain" id="PRO_5002711348" description="VWFA domain-containing protein" evidence="3">
    <location>
        <begin position="25"/>
        <end position="1128"/>
    </location>
</feature>
<feature type="signal peptide" evidence="3">
    <location>
        <begin position="1"/>
        <end position="24"/>
    </location>
</feature>
<dbReference type="Gene3D" id="3.40.50.410">
    <property type="entry name" value="von Willebrand factor, type A domain"/>
    <property type="match status" value="1"/>
</dbReference>
<name>A7RKA1_NEMVE</name>
<dbReference type="InterPro" id="IPR051173">
    <property type="entry name" value="Ca_channel_alpha-2/delta"/>
</dbReference>
<dbReference type="PhylomeDB" id="A7RKA1"/>
<dbReference type="GO" id="GO:0005245">
    <property type="term" value="F:voltage-gated calcium channel activity"/>
    <property type="evidence" value="ECO:0000318"/>
    <property type="project" value="GO_Central"/>
</dbReference>
<proteinExistence type="predicted"/>
<evidence type="ECO:0000256" key="3">
    <source>
        <dbReference type="SAM" id="SignalP"/>
    </source>
</evidence>
<dbReference type="OMA" id="RSSTHAM"/>
<evidence type="ECO:0000313" key="6">
    <source>
        <dbReference type="Proteomes" id="UP000001593"/>
    </source>
</evidence>
<feature type="transmembrane region" description="Helical" evidence="2">
    <location>
        <begin position="1033"/>
        <end position="1055"/>
    </location>
</feature>
<keyword evidence="6" id="KW-1185">Reference proteome</keyword>
<feature type="domain" description="VWFA" evidence="4">
    <location>
        <begin position="212"/>
        <end position="407"/>
    </location>
</feature>
<dbReference type="eggNOG" id="KOG2353">
    <property type="taxonomic scope" value="Eukaryota"/>
</dbReference>
<feature type="compositionally biased region" description="Low complexity" evidence="1">
    <location>
        <begin position="1090"/>
        <end position="1120"/>
    </location>
</feature>
<dbReference type="PANTHER" id="PTHR10166">
    <property type="entry name" value="VOLTAGE-DEPENDENT CALCIUM CHANNEL SUBUNIT ALPHA-2/DELTA-RELATED"/>
    <property type="match status" value="1"/>
</dbReference>
<dbReference type="SMART" id="SM00327">
    <property type="entry name" value="VWA"/>
    <property type="match status" value="1"/>
</dbReference>
<evidence type="ECO:0000256" key="1">
    <source>
        <dbReference type="SAM" id="MobiDB-lite"/>
    </source>
</evidence>
<reference evidence="5 6" key="1">
    <citation type="journal article" date="2007" name="Science">
        <title>Sea anemone genome reveals ancestral eumetazoan gene repertoire and genomic organization.</title>
        <authorList>
            <person name="Putnam N.H."/>
            <person name="Srivastava M."/>
            <person name="Hellsten U."/>
            <person name="Dirks B."/>
            <person name="Chapman J."/>
            <person name="Salamov A."/>
            <person name="Terry A."/>
            <person name="Shapiro H."/>
            <person name="Lindquist E."/>
            <person name="Kapitonov V.V."/>
            <person name="Jurka J."/>
            <person name="Genikhovich G."/>
            <person name="Grigoriev I.V."/>
            <person name="Lucas S.M."/>
            <person name="Steele R.E."/>
            <person name="Finnerty J.R."/>
            <person name="Technau U."/>
            <person name="Martindale M.Q."/>
            <person name="Rokhsar D.S."/>
        </authorList>
    </citation>
    <scope>NUCLEOTIDE SEQUENCE [LARGE SCALE GENOMIC DNA]</scope>
    <source>
        <strain evidence="6">CH2 X CH6</strain>
    </source>
</reference>
<evidence type="ECO:0000313" key="5">
    <source>
        <dbReference type="EMBL" id="EDO48210.1"/>
    </source>
</evidence>
<dbReference type="STRING" id="45351.A7RKA1"/>
<gene>
    <name evidence="5" type="ORF">NEMVEDRAFT_v1g238894</name>
</gene>
<sequence length="1128" mass="123297">MKETRIKVILGVLLMLYLIKDTSTTLQTAPGELAKKLAELAINGLGTSEMQGYYDKLTFKSLDLDGNSILNDLATRFANKLQTKVTIARKIKDAVEVSYAKSATVTSRTECCKADTRWLKYDSRFRTKVNLDEMCVIISGAASSNPKQLQDNVLQTMKQNIENNPTLTWQYFGSEEGLYTNYPMIRDSSSCSSYDPRYRPWYVEAASPQPKDVILVVDYSGSMGGSRLPIAKEAAKTVLDTLNPRDRVAFLAFESGVRRVKVTSGDAKDEKCFESSLAKASPVNIDILKKFLDGEYASGGTMYAIAFNAAFDILDKYYKEKNTTRRPVILFMTDGAPNDDPGTILNTVKTRNQGLSTKADILTFGMGGGISPAGVDLLQSLAEQTLDGGARFEVSLTTALRDVSRHLLAVARSARKLVQVGRYTPVTDVSNLRNRMATYYSAFSRKEDDKPIFSVPYVDTLGLGLLTSITFPCYHQGKFIGVAGTDVVMSELLADVTYFNQGQASYAFVADSSGRTMMHPLLPKPSDPYQAPFFLDIRDLEPEGNFSDIIFSGIKSQTPGSLFLTSSRFLARGGSIYDGVTTKAIPSMYYWKPIPNTNFTLGIVVKKDVKNYITDAVKKPEDKAIVKFGPQAFKNPYEYLGNEETDKTVAEYVKYFDGGTSEKFKESIRNTVYVTQMAETIWGKSNTGLSQYVVWRYISAQSNIDKLALSKPYVDAAGAGLVITAAQTIFKVRENQHATADDVIAVMGADFPLPYFKKILGDTYPLCKSSSYTCFVMDRSGFLIYHDTFMTSSITARDLNLAHVTDKEKLVAQDMIQRGLLERKHCRNMASIKTVNFYDVRVTTGVDYTATYLSCSANYNIFPISGSNAFLGLVRKTGSCYSNGALCSCSSDKERTCSYISPDCQCPCSSTLDFNYCDSEYPPSNVSICAVPAEALLTSEEKQACVPRDLQKCYDPKCSEKTTEGACEGVVGCSWCVRDGDGASLSNPFCSPIDECFAGTKGAKSPGAGEGNYCKSTSDGNKSSGSSGLSGGAIAGIIIAVIIVLIAIIVGVVLYKKIHKKKPSARPKPADASSAPPIQPAVDFKPGVAPPTVNANAPYPPYNQQAAPPYPAYNPQYLPPGEYNPGYQ</sequence>
<keyword evidence="2" id="KW-1133">Transmembrane helix</keyword>
<dbReference type="InterPro" id="IPR002035">
    <property type="entry name" value="VWF_A"/>
</dbReference>
<evidence type="ECO:0000256" key="2">
    <source>
        <dbReference type="SAM" id="Phobius"/>
    </source>
</evidence>
<dbReference type="PANTHER" id="PTHR10166:SF66">
    <property type="entry name" value="VWFA AND CACHE DOMAIN-CONTAINING PROTEIN CG16868"/>
    <property type="match status" value="1"/>
</dbReference>
<dbReference type="Pfam" id="PF13519">
    <property type="entry name" value="VWA_2"/>
    <property type="match status" value="1"/>
</dbReference>
<dbReference type="InParanoid" id="A7RKA1"/>
<accession>A7RKA1</accession>
<keyword evidence="2" id="KW-0812">Transmembrane</keyword>
<dbReference type="FunFam" id="3.40.50.410:FF:000255">
    <property type="entry name" value="Predicted protein"/>
    <property type="match status" value="1"/>
</dbReference>
<organism evidence="5 6">
    <name type="scientific">Nematostella vectensis</name>
    <name type="common">Starlet sea anemone</name>
    <dbReference type="NCBI Taxonomy" id="45351"/>
    <lineage>
        <taxon>Eukaryota</taxon>
        <taxon>Metazoa</taxon>
        <taxon>Cnidaria</taxon>
        <taxon>Anthozoa</taxon>
        <taxon>Hexacorallia</taxon>
        <taxon>Actiniaria</taxon>
        <taxon>Edwardsiidae</taxon>
        <taxon>Nematostella</taxon>
    </lineage>
</organism>
<dbReference type="Gene3D" id="3.30.450.20">
    <property type="entry name" value="PAS domain"/>
    <property type="match status" value="1"/>
</dbReference>
<keyword evidence="3" id="KW-0732">Signal</keyword>